<dbReference type="InterPro" id="IPR023346">
    <property type="entry name" value="Lysozyme-like_dom_sf"/>
</dbReference>
<comment type="caution">
    <text evidence="1">The sequence shown here is derived from an EMBL/GenBank/DDBJ whole genome shotgun (WGS) entry which is preliminary data.</text>
</comment>
<dbReference type="CDD" id="cd12797">
    <property type="entry name" value="M23_peptidase"/>
    <property type="match status" value="1"/>
</dbReference>
<evidence type="ECO:0000313" key="1">
    <source>
        <dbReference type="EMBL" id="OXA87367.1"/>
    </source>
</evidence>
<keyword evidence="2" id="KW-1185">Reference proteome</keyword>
<dbReference type="GO" id="GO:0004222">
    <property type="term" value="F:metalloendopeptidase activity"/>
    <property type="evidence" value="ECO:0007669"/>
    <property type="project" value="TreeGrafter"/>
</dbReference>
<proteinExistence type="predicted"/>
<evidence type="ECO:0008006" key="3">
    <source>
        <dbReference type="Google" id="ProtNLM"/>
    </source>
</evidence>
<dbReference type="InterPro" id="IPR050570">
    <property type="entry name" value="Cell_wall_metabolism_enzyme"/>
</dbReference>
<dbReference type="SUPFAM" id="SSF51261">
    <property type="entry name" value="Duplicated hybrid motif"/>
    <property type="match status" value="1"/>
</dbReference>
<dbReference type="InterPro" id="IPR011055">
    <property type="entry name" value="Dup_hybrid_motif"/>
</dbReference>
<accession>A0A226GZ78</accession>
<dbReference type="Proteomes" id="UP000198345">
    <property type="component" value="Unassembled WGS sequence"/>
</dbReference>
<dbReference type="AlphaFoldDB" id="A0A226GZ78"/>
<dbReference type="SUPFAM" id="SSF53955">
    <property type="entry name" value="Lysozyme-like"/>
    <property type="match status" value="1"/>
</dbReference>
<gene>
    <name evidence="1" type="ORF">B0A66_16370</name>
</gene>
<dbReference type="PANTHER" id="PTHR21666">
    <property type="entry name" value="PEPTIDASE-RELATED"/>
    <property type="match status" value="1"/>
</dbReference>
<dbReference type="Gene3D" id="1.10.530.10">
    <property type="match status" value="1"/>
</dbReference>
<reference evidence="1 2" key="1">
    <citation type="submission" date="2016-11" db="EMBL/GenBank/DDBJ databases">
        <title>Whole genomes of Flavobacteriaceae.</title>
        <authorList>
            <person name="Stine C."/>
            <person name="Li C."/>
            <person name="Tadesse D."/>
        </authorList>
    </citation>
    <scope>NUCLEOTIDE SEQUENCE [LARGE SCALE GENOMIC DNA]</scope>
    <source>
        <strain evidence="1 2">DSM 18292</strain>
    </source>
</reference>
<dbReference type="EMBL" id="MUGW01000035">
    <property type="protein sequence ID" value="OXA87367.1"/>
    <property type="molecule type" value="Genomic_DNA"/>
</dbReference>
<dbReference type="Gene3D" id="2.70.70.10">
    <property type="entry name" value="Glucose Permease (Domain IIA)"/>
    <property type="match status" value="1"/>
</dbReference>
<evidence type="ECO:0000313" key="2">
    <source>
        <dbReference type="Proteomes" id="UP000198345"/>
    </source>
</evidence>
<dbReference type="PANTHER" id="PTHR21666:SF289">
    <property type="entry name" value="L-ALA--D-GLU ENDOPEPTIDASE"/>
    <property type="match status" value="1"/>
</dbReference>
<sequence length="745" mass="85159">MEKEINIKIIGTLTPEVGVAEKYTVKKENEPFEIEPITLGSDWNDSEIEWFVHVRDAGKWRFINDGKKIGKTVDFTFSEISQDWEEIVIIVHAYGGKDIINISPQPAAKPKITFIELLDENKKTPKKSFTYGNWIIARVHCVGMELRPIVVTLWENDGDKYKLNTKNLKVNTQKKFVKRGFADIKFYLDPMHANLANSKADKGESDEGKFHEYYVTAEIAGKEESRRATLDTHVANPDYVEKKLVVSPTIGFPVREVINSLMMVDMSPQSWWPFKETHGKCKNCEKDITLNDIENAFGTYINHKIARQEIVKYINEFVKLSKEKGKPIHLDTCLRKAHFFAQIGTETLGINPDWMVETDAKRYSVVNCKTVFGDRAKHLENAGLLDDYCSDNPQKRLLNYVYGKGNGFDNGNGNEASGDGYKFRGRGLKQLTGRGNYKDASKILKDVFPEHYIDLEANPDKVKEPKYAVLTAFAFWEKHEIWKVADSLKESTDDNIKKIRSKINPGLAGWRECKKYFEKGLEVFKVNKCQPVDVTQEDNGKWRFPIDNPMLCMYSQGGLLKPWHGSFGKNIRDELANHTGNDLLAEPGTKVYACVRSKVEKIYTSSSLAGKVVVLKVLDVETFKSLRNENYLPKYKNKGEILEKGFDPDGDLYLTFWHLSKNNFFNVGDEVEYDDIIGLTGISGWNGINFSTRNPHLHFEVSNVGSAPGLEGKCNPSVYFKFKTEDELSQNEIDFQNRLKEKEWK</sequence>
<protein>
    <recommendedName>
        <fullName evidence="3">Peptidase M23 domain-containing protein</fullName>
    </recommendedName>
</protein>
<organism evidence="1 2">
    <name type="scientific">Flavobacterium hercynium</name>
    <dbReference type="NCBI Taxonomy" id="387094"/>
    <lineage>
        <taxon>Bacteria</taxon>
        <taxon>Pseudomonadati</taxon>
        <taxon>Bacteroidota</taxon>
        <taxon>Flavobacteriia</taxon>
        <taxon>Flavobacteriales</taxon>
        <taxon>Flavobacteriaceae</taxon>
        <taxon>Flavobacterium</taxon>
    </lineage>
</organism>
<name>A0A226GZ78_9FLAO</name>
<dbReference type="RefSeq" id="WP_089050932.1">
    <property type="nucleotide sequence ID" value="NZ_FXTV01000010.1"/>
</dbReference>
<dbReference type="OrthoDB" id="961266at2"/>